<feature type="compositionally biased region" description="Pro residues" evidence="1">
    <location>
        <begin position="549"/>
        <end position="560"/>
    </location>
</feature>
<dbReference type="STRING" id="742152.A0A2H3J8H6"/>
<feature type="region of interest" description="Disordered" evidence="1">
    <location>
        <begin position="135"/>
        <end position="173"/>
    </location>
</feature>
<protein>
    <submittedName>
        <fullName evidence="2">Uncharacterized protein</fullName>
    </submittedName>
</protein>
<name>A0A2H3J8H6_WOLCO</name>
<evidence type="ECO:0000313" key="2">
    <source>
        <dbReference type="EMBL" id="PCH38506.1"/>
    </source>
</evidence>
<feature type="compositionally biased region" description="Basic and acidic residues" evidence="1">
    <location>
        <begin position="616"/>
        <end position="631"/>
    </location>
</feature>
<sequence length="756" mass="79844">MSIQSAAAAVSMREPAENSIDRSELLAKAYTTMASLPEVLCPASPQTPRPKASTAQLRRKITDALAAAGGDPTDPRWDIVARLIKLRCTSRGYVGVAPGVKIGEPRRGRAPTVRWALPETEEEWLECERKWGHKFQKSPPAEEVRTSKYWPRVPEQPAPASTSTPVQPPPSESDLLRKKITAWQASIAPVIEERESPAATKASTSTSKGKGKEMDRSGQGPRAQSALTFSVVKRSNAATTTKAHRADTRPSSPNEGGHATRPPRRNPNPSSPAVNQVVPHEAVTGIPPLDTTIKPSPDGEVPDDVAPSEKPPIVGDRAIEAQAAEVLAEDVPVAETAADNFPNEAPTAEDGSTGEVSPVIAVAEQVQAIEMQAGNVPALDAVLTAKETAEEISASTGDLPARVEVLVSTEDPIPIVDSTTVIQPDVAHSNEPEVAAGPSRIDEMSEGSFLPPSFPTQLGTSTPRVNAHPAGIKHKPSPILPRSLPSSPLSSPTQIHPAYFQFETPTGASKKRARSLTTDPIGAVGMPELSPPNKKARADADRESSSSAPPLPSTPSPLPQDLPSRSLGNAKGLRVPTTPTRKDLPTLTELLASSRRSRPRPRPPSRRAASRSSRASTREAADGEADARAEADAPSTPAQSREASPARTYFSSPASGSGSDADASPRYRAHSPMSPLFSQASGVFAPPFVSSQPGAGGLLGLGAAQGGGAYFGMGYSSQFDVEGQVDRVSELLERDVDYDGWLRDIPEEESRSPVQS</sequence>
<gene>
    <name evidence="2" type="ORF">WOLCODRAFT_161628</name>
</gene>
<keyword evidence="3" id="KW-1185">Reference proteome</keyword>
<dbReference type="AlphaFoldDB" id="A0A2H3J8H6"/>
<feature type="compositionally biased region" description="Low complexity" evidence="1">
    <location>
        <begin position="651"/>
        <end position="664"/>
    </location>
</feature>
<evidence type="ECO:0000256" key="1">
    <source>
        <dbReference type="SAM" id="MobiDB-lite"/>
    </source>
</evidence>
<accession>A0A2H3J8H6</accession>
<organism evidence="2 3">
    <name type="scientific">Wolfiporia cocos (strain MD-104)</name>
    <name type="common">Brown rot fungus</name>
    <dbReference type="NCBI Taxonomy" id="742152"/>
    <lineage>
        <taxon>Eukaryota</taxon>
        <taxon>Fungi</taxon>
        <taxon>Dikarya</taxon>
        <taxon>Basidiomycota</taxon>
        <taxon>Agaricomycotina</taxon>
        <taxon>Agaricomycetes</taxon>
        <taxon>Polyporales</taxon>
        <taxon>Phaeolaceae</taxon>
        <taxon>Wolfiporia</taxon>
    </lineage>
</organism>
<reference evidence="2 3" key="1">
    <citation type="journal article" date="2012" name="Science">
        <title>The Paleozoic origin of enzymatic lignin decomposition reconstructed from 31 fungal genomes.</title>
        <authorList>
            <person name="Floudas D."/>
            <person name="Binder M."/>
            <person name="Riley R."/>
            <person name="Barry K."/>
            <person name="Blanchette R.A."/>
            <person name="Henrissat B."/>
            <person name="Martinez A.T."/>
            <person name="Otillar R."/>
            <person name="Spatafora J.W."/>
            <person name="Yadav J.S."/>
            <person name="Aerts A."/>
            <person name="Benoit I."/>
            <person name="Boyd A."/>
            <person name="Carlson A."/>
            <person name="Copeland A."/>
            <person name="Coutinho P.M."/>
            <person name="de Vries R.P."/>
            <person name="Ferreira P."/>
            <person name="Findley K."/>
            <person name="Foster B."/>
            <person name="Gaskell J."/>
            <person name="Glotzer D."/>
            <person name="Gorecki P."/>
            <person name="Heitman J."/>
            <person name="Hesse C."/>
            <person name="Hori C."/>
            <person name="Igarashi K."/>
            <person name="Jurgens J.A."/>
            <person name="Kallen N."/>
            <person name="Kersten P."/>
            <person name="Kohler A."/>
            <person name="Kuees U."/>
            <person name="Kumar T.K.A."/>
            <person name="Kuo A."/>
            <person name="LaButti K."/>
            <person name="Larrondo L.F."/>
            <person name="Lindquist E."/>
            <person name="Ling A."/>
            <person name="Lombard V."/>
            <person name="Lucas S."/>
            <person name="Lundell T."/>
            <person name="Martin R."/>
            <person name="McLaughlin D.J."/>
            <person name="Morgenstern I."/>
            <person name="Morin E."/>
            <person name="Murat C."/>
            <person name="Nagy L.G."/>
            <person name="Nolan M."/>
            <person name="Ohm R.A."/>
            <person name="Patyshakuliyeva A."/>
            <person name="Rokas A."/>
            <person name="Ruiz-Duenas F.J."/>
            <person name="Sabat G."/>
            <person name="Salamov A."/>
            <person name="Samejima M."/>
            <person name="Schmutz J."/>
            <person name="Slot J.C."/>
            <person name="St John F."/>
            <person name="Stenlid J."/>
            <person name="Sun H."/>
            <person name="Sun S."/>
            <person name="Syed K."/>
            <person name="Tsang A."/>
            <person name="Wiebenga A."/>
            <person name="Young D."/>
            <person name="Pisabarro A."/>
            <person name="Eastwood D.C."/>
            <person name="Martin F."/>
            <person name="Cullen D."/>
            <person name="Grigoriev I.V."/>
            <person name="Hibbett D.S."/>
        </authorList>
    </citation>
    <scope>NUCLEOTIDE SEQUENCE [LARGE SCALE GENOMIC DNA]</scope>
    <source>
        <strain evidence="2 3">MD-104</strain>
    </source>
</reference>
<feature type="compositionally biased region" description="Basic residues" evidence="1">
    <location>
        <begin position="595"/>
        <end position="609"/>
    </location>
</feature>
<feature type="compositionally biased region" description="Low complexity" evidence="1">
    <location>
        <begin position="480"/>
        <end position="492"/>
    </location>
</feature>
<proteinExistence type="predicted"/>
<feature type="compositionally biased region" description="Low complexity" evidence="1">
    <location>
        <begin position="198"/>
        <end position="208"/>
    </location>
</feature>
<feature type="region of interest" description="Disordered" evidence="1">
    <location>
        <begin position="188"/>
        <end position="312"/>
    </location>
</feature>
<dbReference type="Proteomes" id="UP000218811">
    <property type="component" value="Unassembled WGS sequence"/>
</dbReference>
<evidence type="ECO:0000313" key="3">
    <source>
        <dbReference type="Proteomes" id="UP000218811"/>
    </source>
</evidence>
<dbReference type="EMBL" id="KB467942">
    <property type="protein sequence ID" value="PCH38506.1"/>
    <property type="molecule type" value="Genomic_DNA"/>
</dbReference>
<dbReference type="OMA" id="MGYNSQF"/>
<dbReference type="OrthoDB" id="3218262at2759"/>
<feature type="region of interest" description="Disordered" evidence="1">
    <location>
        <begin position="460"/>
        <end position="672"/>
    </location>
</feature>